<gene>
    <name evidence="7" type="ORF">DWV00_17900</name>
</gene>
<comment type="caution">
    <text evidence="7">The sequence shown here is derived from an EMBL/GenBank/DDBJ whole genome shotgun (WGS) entry which is preliminary data.</text>
</comment>
<dbReference type="InterPro" id="IPR028202">
    <property type="entry name" value="Reductase_C"/>
</dbReference>
<feature type="domain" description="FAD/NAD(P)-binding" evidence="5">
    <location>
        <begin position="8"/>
        <end position="302"/>
    </location>
</feature>
<dbReference type="InterPro" id="IPR050446">
    <property type="entry name" value="FAD-oxidoreductase/Apoptosis"/>
</dbReference>
<dbReference type="Pfam" id="PF14759">
    <property type="entry name" value="Reductase_C"/>
    <property type="match status" value="1"/>
</dbReference>
<dbReference type="OrthoDB" id="9769238at2"/>
<proteinExistence type="predicted"/>
<comment type="cofactor">
    <cofactor evidence="1">
        <name>FAD</name>
        <dbReference type="ChEBI" id="CHEBI:57692"/>
    </cofactor>
</comment>
<evidence type="ECO:0000313" key="7">
    <source>
        <dbReference type="EMBL" id="RDU97738.1"/>
    </source>
</evidence>
<evidence type="ECO:0000256" key="4">
    <source>
        <dbReference type="ARBA" id="ARBA00023002"/>
    </source>
</evidence>
<dbReference type="PANTHER" id="PTHR43557:SF2">
    <property type="entry name" value="RIESKE DOMAIN-CONTAINING PROTEIN-RELATED"/>
    <property type="match status" value="1"/>
</dbReference>
<dbReference type="InterPro" id="IPR016156">
    <property type="entry name" value="FAD/NAD-linked_Rdtase_dimer_sf"/>
</dbReference>
<sequence>MSDDRVMAIVGAGHVGGRAAQTLREAGWRGGIALIGAEPHLPYERPPLSKAVLTDSDEAAILPLRSRDAWREDAIDHLIASVRSLDTAERVVRLHDGREIRYESLLIATGGHARNLTIPGADSPGVFRLRTLDDALKIKPRLRPEARVVVIGGGFIGLEVAASARTRGCNVVVVEGGSRLLGRAVPATIAAHAQALHERNGVQCLLGSAPNAIEPLEDGTLAVMFGGKERLVADTVIVGIGIQPADELARAAGIQVDRGIIVGETLETSAPNVYAAGDVALFPSRFGTHRIRQETWHNAETQSRLAARNMLGEREAYRELPWFWSDQYDHQLQVAGEPALGRQSVVRTLAGGAQIHFELDANGGLVAASGFGLTSALAKEMRVARMLVERSAAVTPGQLSNVEVKLKGLL</sequence>
<evidence type="ECO:0000313" key="8">
    <source>
        <dbReference type="Proteomes" id="UP000256838"/>
    </source>
</evidence>
<keyword evidence="4" id="KW-0560">Oxidoreductase</keyword>
<dbReference type="InterPro" id="IPR036188">
    <property type="entry name" value="FAD/NAD-bd_sf"/>
</dbReference>
<dbReference type="PRINTS" id="PR00411">
    <property type="entry name" value="PNDRDTASEI"/>
</dbReference>
<evidence type="ECO:0000256" key="1">
    <source>
        <dbReference type="ARBA" id="ARBA00001974"/>
    </source>
</evidence>
<evidence type="ECO:0000256" key="2">
    <source>
        <dbReference type="ARBA" id="ARBA00022630"/>
    </source>
</evidence>
<dbReference type="PRINTS" id="PR00368">
    <property type="entry name" value="FADPNR"/>
</dbReference>
<keyword evidence="2" id="KW-0285">Flavoprotein</keyword>
<protein>
    <submittedName>
        <fullName evidence="7">Pyridine nucleotide-disulfide oxidoreductase</fullName>
    </submittedName>
</protein>
<dbReference type="AlphaFoldDB" id="A0A3D8JX92"/>
<dbReference type="RefSeq" id="WP_115534927.1">
    <property type="nucleotide sequence ID" value="NZ_QRGA01000009.1"/>
</dbReference>
<feature type="domain" description="Reductase C-terminal" evidence="6">
    <location>
        <begin position="322"/>
        <end position="409"/>
    </location>
</feature>
<dbReference type="Pfam" id="PF07992">
    <property type="entry name" value="Pyr_redox_2"/>
    <property type="match status" value="1"/>
</dbReference>
<accession>A0A3D8JX92</accession>
<dbReference type="SUPFAM" id="SSF55424">
    <property type="entry name" value="FAD/NAD-linked reductases, dimerisation (C-terminal) domain"/>
    <property type="match status" value="1"/>
</dbReference>
<name>A0A3D8JX92_9BURK</name>
<dbReference type="Proteomes" id="UP000256838">
    <property type="component" value="Unassembled WGS sequence"/>
</dbReference>
<dbReference type="GO" id="GO:0005737">
    <property type="term" value="C:cytoplasm"/>
    <property type="evidence" value="ECO:0007669"/>
    <property type="project" value="TreeGrafter"/>
</dbReference>
<evidence type="ECO:0000259" key="6">
    <source>
        <dbReference type="Pfam" id="PF14759"/>
    </source>
</evidence>
<dbReference type="Gene3D" id="3.50.50.60">
    <property type="entry name" value="FAD/NAD(P)-binding domain"/>
    <property type="match status" value="2"/>
</dbReference>
<dbReference type="Gene3D" id="3.30.390.30">
    <property type="match status" value="1"/>
</dbReference>
<evidence type="ECO:0000256" key="3">
    <source>
        <dbReference type="ARBA" id="ARBA00022827"/>
    </source>
</evidence>
<dbReference type="EMBL" id="QRGA01000009">
    <property type="protein sequence ID" value="RDU97738.1"/>
    <property type="molecule type" value="Genomic_DNA"/>
</dbReference>
<dbReference type="GO" id="GO:0016651">
    <property type="term" value="F:oxidoreductase activity, acting on NAD(P)H"/>
    <property type="evidence" value="ECO:0007669"/>
    <property type="project" value="TreeGrafter"/>
</dbReference>
<dbReference type="SUPFAM" id="SSF51905">
    <property type="entry name" value="FAD/NAD(P)-binding domain"/>
    <property type="match status" value="2"/>
</dbReference>
<reference evidence="7 8" key="1">
    <citation type="submission" date="2018-08" db="EMBL/GenBank/DDBJ databases">
        <title>Paraburkholderia sp. DHOM06 isolated from forest soil.</title>
        <authorList>
            <person name="Gao Z.-H."/>
            <person name="Qiu L.-H."/>
        </authorList>
    </citation>
    <scope>NUCLEOTIDE SEQUENCE [LARGE SCALE GENOMIC DNA]</scope>
    <source>
        <strain evidence="7 8">DHOM06</strain>
    </source>
</reference>
<organism evidence="7 8">
    <name type="scientific">Trinickia dinghuensis</name>
    <dbReference type="NCBI Taxonomy" id="2291023"/>
    <lineage>
        <taxon>Bacteria</taxon>
        <taxon>Pseudomonadati</taxon>
        <taxon>Pseudomonadota</taxon>
        <taxon>Betaproteobacteria</taxon>
        <taxon>Burkholderiales</taxon>
        <taxon>Burkholderiaceae</taxon>
        <taxon>Trinickia</taxon>
    </lineage>
</organism>
<keyword evidence="3" id="KW-0274">FAD</keyword>
<keyword evidence="8" id="KW-1185">Reference proteome</keyword>
<dbReference type="PANTHER" id="PTHR43557">
    <property type="entry name" value="APOPTOSIS-INDUCING FACTOR 1"/>
    <property type="match status" value="1"/>
</dbReference>
<evidence type="ECO:0000259" key="5">
    <source>
        <dbReference type="Pfam" id="PF07992"/>
    </source>
</evidence>
<dbReference type="InterPro" id="IPR023753">
    <property type="entry name" value="FAD/NAD-binding_dom"/>
</dbReference>